<keyword evidence="1" id="KW-0472">Membrane</keyword>
<organism evidence="2 3">
    <name type="scientific">Candidatus Pullichristensenella stercorigallinarum</name>
    <dbReference type="NCBI Taxonomy" id="2840909"/>
    <lineage>
        <taxon>Bacteria</taxon>
        <taxon>Bacillati</taxon>
        <taxon>Bacillota</taxon>
        <taxon>Clostridia</taxon>
        <taxon>Candidatus Pullichristensenella</taxon>
    </lineage>
</organism>
<feature type="transmembrane region" description="Helical" evidence="1">
    <location>
        <begin position="12"/>
        <end position="34"/>
    </location>
</feature>
<dbReference type="AlphaFoldDB" id="A0A9D0ZMQ8"/>
<proteinExistence type="predicted"/>
<feature type="transmembrane region" description="Helical" evidence="1">
    <location>
        <begin position="40"/>
        <end position="63"/>
    </location>
</feature>
<gene>
    <name evidence="2" type="ORF">IAA52_09685</name>
</gene>
<protein>
    <submittedName>
        <fullName evidence="2">Uncharacterized protein</fullName>
    </submittedName>
</protein>
<accession>A0A9D0ZMQ8</accession>
<evidence type="ECO:0000313" key="3">
    <source>
        <dbReference type="Proteomes" id="UP000824260"/>
    </source>
</evidence>
<evidence type="ECO:0000313" key="2">
    <source>
        <dbReference type="EMBL" id="HIQ83355.1"/>
    </source>
</evidence>
<dbReference type="EMBL" id="DVFZ01000095">
    <property type="protein sequence ID" value="HIQ83355.1"/>
    <property type="molecule type" value="Genomic_DNA"/>
</dbReference>
<sequence>MRKRRGRYAEFMGSYLVIFLPLTAGLIWITLDILGQGDGAWAMLGVVALFLACDIWFAGRVVVDKRGVRLYKLWTFIDLDWEEVRCVGSFTCRYARGGIPFILISPLEKPWEHPVTCFDVQTMRNYFHHGGTQSLCLEYGKSLRKALDEYCPLPWTQMRCERVGLMLNANALVGPGDGKE</sequence>
<comment type="caution">
    <text evidence="2">The sequence shown here is derived from an EMBL/GenBank/DDBJ whole genome shotgun (WGS) entry which is preliminary data.</text>
</comment>
<dbReference type="Proteomes" id="UP000824260">
    <property type="component" value="Unassembled WGS sequence"/>
</dbReference>
<evidence type="ECO:0000256" key="1">
    <source>
        <dbReference type="SAM" id="Phobius"/>
    </source>
</evidence>
<reference evidence="2" key="1">
    <citation type="submission" date="2020-10" db="EMBL/GenBank/DDBJ databases">
        <authorList>
            <person name="Gilroy R."/>
        </authorList>
    </citation>
    <scope>NUCLEOTIDE SEQUENCE</scope>
    <source>
        <strain evidence="2">ChiSjej6B24-2974</strain>
    </source>
</reference>
<keyword evidence="1" id="KW-1133">Transmembrane helix</keyword>
<name>A0A9D0ZMQ8_9FIRM</name>
<reference evidence="2" key="2">
    <citation type="journal article" date="2021" name="PeerJ">
        <title>Extensive microbial diversity within the chicken gut microbiome revealed by metagenomics and culture.</title>
        <authorList>
            <person name="Gilroy R."/>
            <person name="Ravi A."/>
            <person name="Getino M."/>
            <person name="Pursley I."/>
            <person name="Horton D.L."/>
            <person name="Alikhan N.F."/>
            <person name="Baker D."/>
            <person name="Gharbi K."/>
            <person name="Hall N."/>
            <person name="Watson M."/>
            <person name="Adriaenssens E.M."/>
            <person name="Foster-Nyarko E."/>
            <person name="Jarju S."/>
            <person name="Secka A."/>
            <person name="Antonio M."/>
            <person name="Oren A."/>
            <person name="Chaudhuri R.R."/>
            <person name="La Ragione R."/>
            <person name="Hildebrand F."/>
            <person name="Pallen M.J."/>
        </authorList>
    </citation>
    <scope>NUCLEOTIDE SEQUENCE</scope>
    <source>
        <strain evidence="2">ChiSjej6B24-2974</strain>
    </source>
</reference>
<keyword evidence="1" id="KW-0812">Transmembrane</keyword>